<dbReference type="InParanoid" id="Q7UFK2"/>
<dbReference type="Proteomes" id="UP000001025">
    <property type="component" value="Chromosome"/>
</dbReference>
<dbReference type="AlphaFoldDB" id="Q7UFK2"/>
<proteinExistence type="predicted"/>
<evidence type="ECO:0000313" key="2">
    <source>
        <dbReference type="Proteomes" id="UP000001025"/>
    </source>
</evidence>
<dbReference type="KEGG" id="rba:RB8512"/>
<dbReference type="HOGENOM" id="CLU_2603656_0_0_0"/>
<evidence type="ECO:0000313" key="1">
    <source>
        <dbReference type="EMBL" id="CAD78680.1"/>
    </source>
</evidence>
<dbReference type="EMBL" id="BX294147">
    <property type="protein sequence ID" value="CAD78680.1"/>
    <property type="molecule type" value="Genomic_DNA"/>
</dbReference>
<dbReference type="STRING" id="243090.RB8512"/>
<gene>
    <name evidence="1" type="ordered locus">RB8512</name>
</gene>
<reference evidence="1 2" key="1">
    <citation type="journal article" date="2003" name="Proc. Natl. Acad. Sci. U.S.A.">
        <title>Complete genome sequence of the marine planctomycete Pirellula sp. strain 1.</title>
        <authorList>
            <person name="Gloeckner F.O."/>
            <person name="Kube M."/>
            <person name="Bauer M."/>
            <person name="Teeling H."/>
            <person name="Lombardot T."/>
            <person name="Ludwig W."/>
            <person name="Gade D."/>
            <person name="Beck A."/>
            <person name="Borzym K."/>
            <person name="Heitmann K."/>
            <person name="Rabus R."/>
            <person name="Schlesner H."/>
            <person name="Amann R."/>
            <person name="Reinhardt R."/>
        </authorList>
    </citation>
    <scope>NUCLEOTIDE SEQUENCE [LARGE SCALE GENOMIC DNA]</scope>
    <source>
        <strain evidence="2">DSM 10527 / NCIMB 13988 / SH1</strain>
    </source>
</reference>
<sequence length="79" mass="8800">MHSLGARLCRTLRLAGVVNQVEDPTLWPKRTDGGTCRGVGLRHRDPAACFLRLKMRTAGQRLGTLHRRFLLIASKSASF</sequence>
<organism evidence="1 2">
    <name type="scientific">Rhodopirellula baltica (strain DSM 10527 / NCIMB 13988 / SH1)</name>
    <dbReference type="NCBI Taxonomy" id="243090"/>
    <lineage>
        <taxon>Bacteria</taxon>
        <taxon>Pseudomonadati</taxon>
        <taxon>Planctomycetota</taxon>
        <taxon>Planctomycetia</taxon>
        <taxon>Pirellulales</taxon>
        <taxon>Pirellulaceae</taxon>
        <taxon>Rhodopirellula</taxon>
    </lineage>
</organism>
<protein>
    <submittedName>
        <fullName evidence="1">Uncharacterized protein</fullName>
    </submittedName>
</protein>
<dbReference type="EnsemblBacteria" id="CAD78680">
    <property type="protein sequence ID" value="CAD78680"/>
    <property type="gene ID" value="RB8512"/>
</dbReference>
<accession>Q7UFK2</accession>
<name>Q7UFK2_RHOBA</name>
<keyword evidence="2" id="KW-1185">Reference proteome</keyword>